<gene>
    <name evidence="2" type="ORF">K443DRAFT_11661</name>
</gene>
<evidence type="ECO:0000256" key="1">
    <source>
        <dbReference type="SAM" id="MobiDB-lite"/>
    </source>
</evidence>
<name>A0A0C9WJP4_9AGAR</name>
<reference evidence="2 3" key="1">
    <citation type="submission" date="2014-04" db="EMBL/GenBank/DDBJ databases">
        <authorList>
            <consortium name="DOE Joint Genome Institute"/>
            <person name="Kuo A."/>
            <person name="Kohler A."/>
            <person name="Nagy L.G."/>
            <person name="Floudas D."/>
            <person name="Copeland A."/>
            <person name="Barry K.W."/>
            <person name="Cichocki N."/>
            <person name="Veneault-Fourrey C."/>
            <person name="LaButti K."/>
            <person name="Lindquist E.A."/>
            <person name="Lipzen A."/>
            <person name="Lundell T."/>
            <person name="Morin E."/>
            <person name="Murat C."/>
            <person name="Sun H."/>
            <person name="Tunlid A."/>
            <person name="Henrissat B."/>
            <person name="Grigoriev I.V."/>
            <person name="Hibbett D.S."/>
            <person name="Martin F."/>
            <person name="Nordberg H.P."/>
            <person name="Cantor M.N."/>
            <person name="Hua S.X."/>
        </authorList>
    </citation>
    <scope>NUCLEOTIDE SEQUENCE [LARGE SCALE GENOMIC DNA]</scope>
    <source>
        <strain evidence="2 3">LaAM-08-1</strain>
    </source>
</reference>
<keyword evidence="3" id="KW-1185">Reference proteome</keyword>
<proteinExistence type="predicted"/>
<dbReference type="AlphaFoldDB" id="A0A0C9WJP4"/>
<dbReference type="EMBL" id="KN838769">
    <property type="protein sequence ID" value="KIJ95049.1"/>
    <property type="molecule type" value="Genomic_DNA"/>
</dbReference>
<dbReference type="Proteomes" id="UP000054477">
    <property type="component" value="Unassembled WGS sequence"/>
</dbReference>
<feature type="region of interest" description="Disordered" evidence="1">
    <location>
        <begin position="22"/>
        <end position="114"/>
    </location>
</feature>
<feature type="compositionally biased region" description="Polar residues" evidence="1">
    <location>
        <begin position="63"/>
        <end position="79"/>
    </location>
</feature>
<dbReference type="HOGENOM" id="CLU_2121464_0_0_1"/>
<evidence type="ECO:0000313" key="2">
    <source>
        <dbReference type="EMBL" id="KIJ95049.1"/>
    </source>
</evidence>
<organism evidence="2 3">
    <name type="scientific">Laccaria amethystina LaAM-08-1</name>
    <dbReference type="NCBI Taxonomy" id="1095629"/>
    <lineage>
        <taxon>Eukaryota</taxon>
        <taxon>Fungi</taxon>
        <taxon>Dikarya</taxon>
        <taxon>Basidiomycota</taxon>
        <taxon>Agaricomycotina</taxon>
        <taxon>Agaricomycetes</taxon>
        <taxon>Agaricomycetidae</taxon>
        <taxon>Agaricales</taxon>
        <taxon>Agaricineae</taxon>
        <taxon>Hydnangiaceae</taxon>
        <taxon>Laccaria</taxon>
    </lineage>
</organism>
<accession>A0A0C9WJP4</accession>
<sequence>MPLPPTTTKPTTTATVTMVVPHKPRHHQTIDDDEHIPRAVPIRHDERPPPLTNGYNHPRMPTTAHQQLQLPTNNYNRPQTNDDRPTSPPPLTDNIDPTLMDNDPTHPRTAISHG</sequence>
<reference evidence="3" key="2">
    <citation type="submission" date="2015-01" db="EMBL/GenBank/DDBJ databases">
        <title>Evolutionary Origins and Diversification of the Mycorrhizal Mutualists.</title>
        <authorList>
            <consortium name="DOE Joint Genome Institute"/>
            <consortium name="Mycorrhizal Genomics Consortium"/>
            <person name="Kohler A."/>
            <person name="Kuo A."/>
            <person name="Nagy L.G."/>
            <person name="Floudas D."/>
            <person name="Copeland A."/>
            <person name="Barry K.W."/>
            <person name="Cichocki N."/>
            <person name="Veneault-Fourrey C."/>
            <person name="LaButti K."/>
            <person name="Lindquist E.A."/>
            <person name="Lipzen A."/>
            <person name="Lundell T."/>
            <person name="Morin E."/>
            <person name="Murat C."/>
            <person name="Riley R."/>
            <person name="Ohm R."/>
            <person name="Sun H."/>
            <person name="Tunlid A."/>
            <person name="Henrissat B."/>
            <person name="Grigoriev I.V."/>
            <person name="Hibbett D.S."/>
            <person name="Martin F."/>
        </authorList>
    </citation>
    <scope>NUCLEOTIDE SEQUENCE [LARGE SCALE GENOMIC DNA]</scope>
    <source>
        <strain evidence="3">LaAM-08-1</strain>
    </source>
</reference>
<evidence type="ECO:0000313" key="3">
    <source>
        <dbReference type="Proteomes" id="UP000054477"/>
    </source>
</evidence>
<protein>
    <submittedName>
        <fullName evidence="2">Uncharacterized protein</fullName>
    </submittedName>
</protein>